<dbReference type="InterPro" id="IPR006638">
    <property type="entry name" value="Elp3/MiaA/NifB-like_rSAM"/>
</dbReference>
<keyword evidence="10 14" id="KW-0408">Iron</keyword>
<evidence type="ECO:0000259" key="17">
    <source>
        <dbReference type="PROSITE" id="PS51918"/>
    </source>
</evidence>
<dbReference type="EMBL" id="MDDS01000022">
    <property type="protein sequence ID" value="ODP37948.1"/>
    <property type="molecule type" value="Genomic_DNA"/>
</dbReference>
<dbReference type="PROSITE" id="PS51918">
    <property type="entry name" value="RADICAL_SAM"/>
    <property type="match status" value="1"/>
</dbReference>
<dbReference type="InterPro" id="IPR004558">
    <property type="entry name" value="Coprogen_oxidase_HemN"/>
</dbReference>
<dbReference type="SFLD" id="SFLDS00029">
    <property type="entry name" value="Radical_SAM"/>
    <property type="match status" value="1"/>
</dbReference>
<dbReference type="NCBIfam" id="TIGR00538">
    <property type="entry name" value="hemN"/>
    <property type="match status" value="1"/>
</dbReference>
<dbReference type="SUPFAM" id="SSF102114">
    <property type="entry name" value="Radical SAM enzymes"/>
    <property type="match status" value="1"/>
</dbReference>
<keyword evidence="6 14" id="KW-0963">Cytoplasm</keyword>
<comment type="pathway">
    <text evidence="2 14">Porphyrin-containing compound metabolism; protoporphyrin-IX biosynthesis; protoporphyrinogen-IX from coproporphyrinogen-III (AdoMet route): step 1/1.</text>
</comment>
<keyword evidence="9 14" id="KW-0560">Oxidoreductase</keyword>
<evidence type="ECO:0000256" key="9">
    <source>
        <dbReference type="ARBA" id="ARBA00023002"/>
    </source>
</evidence>
<dbReference type="Gene3D" id="3.20.20.70">
    <property type="entry name" value="Aldolase class I"/>
    <property type="match status" value="1"/>
</dbReference>
<keyword evidence="5 14" id="KW-0004">4Fe-4S</keyword>
<evidence type="ECO:0000256" key="13">
    <source>
        <dbReference type="ARBA" id="ARBA00048321"/>
    </source>
</evidence>
<comment type="catalytic activity">
    <reaction evidence="13 14">
        <text>coproporphyrinogen III + 2 S-adenosyl-L-methionine = protoporphyrinogen IX + 2 5'-deoxyadenosine + 2 L-methionine + 2 CO2</text>
        <dbReference type="Rhea" id="RHEA:15425"/>
        <dbReference type="ChEBI" id="CHEBI:16526"/>
        <dbReference type="ChEBI" id="CHEBI:17319"/>
        <dbReference type="ChEBI" id="CHEBI:57307"/>
        <dbReference type="ChEBI" id="CHEBI:57309"/>
        <dbReference type="ChEBI" id="CHEBI:57844"/>
        <dbReference type="ChEBI" id="CHEBI:59789"/>
        <dbReference type="EC" id="1.3.98.3"/>
    </reaction>
</comment>
<evidence type="ECO:0000256" key="4">
    <source>
        <dbReference type="ARBA" id="ARBA00011245"/>
    </source>
</evidence>
<dbReference type="AlphaFoldDB" id="A0A1E3LW46"/>
<dbReference type="OrthoDB" id="9808022at2"/>
<organism evidence="18 19">
    <name type="scientific">Sphingomonas turrisvirgatae</name>
    <dbReference type="NCBI Taxonomy" id="1888892"/>
    <lineage>
        <taxon>Bacteria</taxon>
        <taxon>Pseudomonadati</taxon>
        <taxon>Pseudomonadota</taxon>
        <taxon>Alphaproteobacteria</taxon>
        <taxon>Sphingomonadales</taxon>
        <taxon>Sphingomonadaceae</taxon>
        <taxon>Sphingomonas</taxon>
    </lineage>
</organism>
<feature type="binding site" evidence="15">
    <location>
        <position position="202"/>
    </location>
    <ligand>
        <name>S-adenosyl-L-methionine</name>
        <dbReference type="ChEBI" id="CHEBI:59789"/>
        <label>2</label>
    </ligand>
</feature>
<dbReference type="GO" id="GO:0046872">
    <property type="term" value="F:metal ion binding"/>
    <property type="evidence" value="ECO:0007669"/>
    <property type="project" value="UniProtKB-KW"/>
</dbReference>
<feature type="binding site" evidence="16">
    <location>
        <position position="63"/>
    </location>
    <ligand>
        <name>[4Fe-4S] cluster</name>
        <dbReference type="ChEBI" id="CHEBI:49883"/>
        <note>4Fe-4S-S-AdoMet</note>
    </ligand>
</feature>
<evidence type="ECO:0000256" key="11">
    <source>
        <dbReference type="ARBA" id="ARBA00023014"/>
    </source>
</evidence>
<comment type="similarity">
    <text evidence="3 14">Belongs to the anaerobic coproporphyrinogen-III oxidase family.</text>
</comment>
<comment type="subcellular location">
    <subcellularLocation>
        <location evidence="1 14">Cytoplasm</location>
    </subcellularLocation>
</comment>
<keyword evidence="12 14" id="KW-0627">Porphyrin biosynthesis</keyword>
<dbReference type="InterPro" id="IPR034505">
    <property type="entry name" value="Coproporphyrinogen-III_oxidase"/>
</dbReference>
<evidence type="ECO:0000256" key="2">
    <source>
        <dbReference type="ARBA" id="ARBA00004785"/>
    </source>
</evidence>
<keyword evidence="8 14" id="KW-0479">Metal-binding</keyword>
<evidence type="ECO:0000256" key="15">
    <source>
        <dbReference type="PIRSR" id="PIRSR000167-1"/>
    </source>
</evidence>
<evidence type="ECO:0000256" key="7">
    <source>
        <dbReference type="ARBA" id="ARBA00022691"/>
    </source>
</evidence>
<dbReference type="SFLD" id="SFLDG01065">
    <property type="entry name" value="anaerobic_coproporphyrinogen-I"/>
    <property type="match status" value="1"/>
</dbReference>
<evidence type="ECO:0000256" key="16">
    <source>
        <dbReference type="PIRSR" id="PIRSR000167-2"/>
    </source>
</evidence>
<comment type="subunit">
    <text evidence="4">Monomer.</text>
</comment>
<dbReference type="GO" id="GO:0006782">
    <property type="term" value="P:protoporphyrinogen IX biosynthetic process"/>
    <property type="evidence" value="ECO:0007669"/>
    <property type="project" value="UniProtKB-UniPathway"/>
</dbReference>
<evidence type="ECO:0000256" key="5">
    <source>
        <dbReference type="ARBA" id="ARBA00022485"/>
    </source>
</evidence>
<comment type="cofactor">
    <cofactor evidence="14 16">
        <name>[4Fe-4S] cluster</name>
        <dbReference type="ChEBI" id="CHEBI:49883"/>
    </cofactor>
    <text evidence="14 16">Binds 1 [4Fe-4S] cluster. The cluster is coordinated with 3 cysteines and an exchangeable S-adenosyl-L-methionine.</text>
</comment>
<keyword evidence="19" id="KW-1185">Reference proteome</keyword>
<dbReference type="InterPro" id="IPR058240">
    <property type="entry name" value="rSAM_sf"/>
</dbReference>
<protein>
    <recommendedName>
        <fullName evidence="14">Coproporphyrinogen-III oxidase</fullName>
        <ecNumber evidence="14">1.3.98.3</ecNumber>
    </recommendedName>
</protein>
<feature type="binding site" evidence="15">
    <location>
        <position position="177"/>
    </location>
    <ligand>
        <name>S-adenosyl-L-methionine</name>
        <dbReference type="ChEBI" id="CHEBI:59789"/>
        <label>2</label>
    </ligand>
</feature>
<feature type="binding site" evidence="15">
    <location>
        <position position="50"/>
    </location>
    <ligand>
        <name>S-adenosyl-L-methionine</name>
        <dbReference type="ChEBI" id="CHEBI:59789"/>
        <label>1</label>
    </ligand>
</feature>
<gene>
    <name evidence="18" type="ORF">BFL28_16265</name>
</gene>
<evidence type="ECO:0000256" key="10">
    <source>
        <dbReference type="ARBA" id="ARBA00023004"/>
    </source>
</evidence>
<dbReference type="STRING" id="1888892.BFL28_16265"/>
<dbReference type="GO" id="GO:0004109">
    <property type="term" value="F:coproporphyrinogen oxidase activity"/>
    <property type="evidence" value="ECO:0007669"/>
    <property type="project" value="InterPro"/>
</dbReference>
<dbReference type="GO" id="GO:0051989">
    <property type="term" value="F:coproporphyrinogen dehydrogenase activity"/>
    <property type="evidence" value="ECO:0007669"/>
    <property type="project" value="UniProtKB-EC"/>
</dbReference>
<dbReference type="Pfam" id="PF04055">
    <property type="entry name" value="Radical_SAM"/>
    <property type="match status" value="1"/>
</dbReference>
<dbReference type="EC" id="1.3.98.3" evidence="14"/>
<feature type="binding site" evidence="16">
    <location>
        <position position="60"/>
    </location>
    <ligand>
        <name>[4Fe-4S] cluster</name>
        <dbReference type="ChEBI" id="CHEBI:49883"/>
        <note>4Fe-4S-S-AdoMet</note>
    </ligand>
</feature>
<evidence type="ECO:0000256" key="3">
    <source>
        <dbReference type="ARBA" id="ARBA00005493"/>
    </source>
</evidence>
<evidence type="ECO:0000256" key="8">
    <source>
        <dbReference type="ARBA" id="ARBA00022723"/>
    </source>
</evidence>
<reference evidence="18 19" key="1">
    <citation type="submission" date="2016-08" db="EMBL/GenBank/DDBJ databases">
        <title>Draft genome of the agarase producing Sphingomonas sp. MCT13.</title>
        <authorList>
            <person name="D'Andrea M.M."/>
            <person name="Rossolini G.M."/>
            <person name="Thaller M.C."/>
        </authorList>
    </citation>
    <scope>NUCLEOTIDE SEQUENCE [LARGE SCALE GENOMIC DNA]</scope>
    <source>
        <strain evidence="18 19">MCT13</strain>
    </source>
</reference>
<feature type="binding site" evidence="15">
    <location>
        <begin position="62"/>
        <end position="64"/>
    </location>
    <ligand>
        <name>S-adenosyl-L-methionine</name>
        <dbReference type="ChEBI" id="CHEBI:59789"/>
        <label>2</label>
    </ligand>
</feature>
<dbReference type="Gene3D" id="1.10.10.920">
    <property type="match status" value="1"/>
</dbReference>
<feature type="binding site" evidence="15">
    <location>
        <position position="138"/>
    </location>
    <ligand>
        <name>S-adenosyl-L-methionine</name>
        <dbReference type="ChEBI" id="CHEBI:59789"/>
        <label>1</label>
    </ligand>
</feature>
<feature type="binding site" evidence="15">
    <location>
        <position position="105"/>
    </location>
    <ligand>
        <name>S-adenosyl-L-methionine</name>
        <dbReference type="ChEBI" id="CHEBI:59789"/>
        <label>1</label>
    </ligand>
</feature>
<dbReference type="PIRSF" id="PIRSF000167">
    <property type="entry name" value="HemN"/>
    <property type="match status" value="1"/>
</dbReference>
<dbReference type="GO" id="GO:0051539">
    <property type="term" value="F:4 iron, 4 sulfur cluster binding"/>
    <property type="evidence" value="ECO:0007669"/>
    <property type="project" value="UniProtKB-KW"/>
</dbReference>
<dbReference type="PANTHER" id="PTHR13932:SF6">
    <property type="entry name" value="OXYGEN-INDEPENDENT COPROPORPHYRINOGEN III OXIDASE"/>
    <property type="match status" value="1"/>
</dbReference>
<evidence type="ECO:0000256" key="6">
    <source>
        <dbReference type="ARBA" id="ARBA00022490"/>
    </source>
</evidence>
<dbReference type="GO" id="GO:0005737">
    <property type="term" value="C:cytoplasm"/>
    <property type="evidence" value="ECO:0007669"/>
    <property type="project" value="UniProtKB-SubCell"/>
</dbReference>
<feature type="binding site" evidence="15">
    <location>
        <position position="165"/>
    </location>
    <ligand>
        <name>S-adenosyl-L-methionine</name>
        <dbReference type="ChEBI" id="CHEBI:59789"/>
        <label>2</label>
    </ligand>
</feature>
<dbReference type="InterPro" id="IPR013785">
    <property type="entry name" value="Aldolase_TIM"/>
</dbReference>
<dbReference type="CDD" id="cd01335">
    <property type="entry name" value="Radical_SAM"/>
    <property type="match status" value="1"/>
</dbReference>
<feature type="binding site" evidence="16">
    <location>
        <position position="56"/>
    </location>
    <ligand>
        <name>[4Fe-4S] cluster</name>
        <dbReference type="ChEBI" id="CHEBI:49883"/>
        <note>4Fe-4S-S-AdoMet</note>
    </ligand>
</feature>
<proteinExistence type="inferred from homology"/>
<sequence length="447" mass="48777">MHLYIPEFAKLNAPRYTSYPTAAEFGSSVGAEQQFEALSQISVAEPISIYVHVPYCRQICWYCGCNTGAVGRVERLTQYIDALEAEIALVAPLVQGQAISVHFGGGSPNALGPALFARVVHSLRAAFDISNSAEWAVELDPRDLDAAMADIIGTAGFHRASLGAQTFSHHIQAKINRVQPFHLVANGAAMLKRAGVKHLNLDLMYGLPGQTLDDIAATISSALTLQPDRVAMFGYAHVPHMLPRQRMIEADALPSAEQRFWQSALAHDLLIDAGYEAIGFDHFARPEDSLTRAARSGGLQRNFQGFTDDPAHVLIGLGSSAISQFGNVLVQNEKHVGQYRMRVTNGRLAGARGVLVTPTDRLRGELIERLLCDGSVDLAEVSRQHDRPATAVLPCLEQLRAMEQHRLVKLDQCRVTLLPEGRPYARIAAAAFDSYRGGGQHRFSRAV</sequence>
<evidence type="ECO:0000256" key="1">
    <source>
        <dbReference type="ARBA" id="ARBA00004496"/>
    </source>
</evidence>
<keyword evidence="11 14" id="KW-0411">Iron-sulfur</keyword>
<feature type="binding site" evidence="15">
    <location>
        <position position="322"/>
    </location>
    <ligand>
        <name>S-adenosyl-L-methionine</name>
        <dbReference type="ChEBI" id="CHEBI:59789"/>
        <label>1</label>
    </ligand>
</feature>
<comment type="caution">
    <text evidence="18">The sequence shown here is derived from an EMBL/GenBank/DDBJ whole genome shotgun (WGS) entry which is preliminary data.</text>
</comment>
<feature type="binding site" evidence="15">
    <location>
        <position position="236"/>
    </location>
    <ligand>
        <name>S-adenosyl-L-methionine</name>
        <dbReference type="ChEBI" id="CHEBI:59789"/>
        <label>2</label>
    </ligand>
</feature>
<name>A0A1E3LW46_9SPHN</name>
<dbReference type="InterPro" id="IPR007197">
    <property type="entry name" value="rSAM"/>
</dbReference>
<dbReference type="SMART" id="SM00729">
    <property type="entry name" value="Elp3"/>
    <property type="match status" value="1"/>
</dbReference>
<accession>A0A1E3LW46</accession>
<evidence type="ECO:0000313" key="18">
    <source>
        <dbReference type="EMBL" id="ODP37948.1"/>
    </source>
</evidence>
<dbReference type="PANTHER" id="PTHR13932">
    <property type="entry name" value="COPROPORPHYRINIGEN III OXIDASE"/>
    <property type="match status" value="1"/>
</dbReference>
<feature type="domain" description="Radical SAM core" evidence="17">
    <location>
        <begin position="41"/>
        <end position="276"/>
    </location>
</feature>
<evidence type="ECO:0000256" key="14">
    <source>
        <dbReference type="PIRNR" id="PIRNR000167"/>
    </source>
</evidence>
<dbReference type="UniPathway" id="UPA00251">
    <property type="reaction ID" value="UER00323"/>
</dbReference>
<dbReference type="Proteomes" id="UP000094487">
    <property type="component" value="Unassembled WGS sequence"/>
</dbReference>
<keyword evidence="7 14" id="KW-0949">S-adenosyl-L-methionine</keyword>
<evidence type="ECO:0000313" key="19">
    <source>
        <dbReference type="Proteomes" id="UP000094487"/>
    </source>
</evidence>
<evidence type="ECO:0000256" key="12">
    <source>
        <dbReference type="ARBA" id="ARBA00023244"/>
    </source>
</evidence>